<evidence type="ECO:0000313" key="1">
    <source>
        <dbReference type="EMBL" id="JAD58205.1"/>
    </source>
</evidence>
<name>A0A0A9BAH1_ARUDO</name>
<dbReference type="EMBL" id="GBRH01239690">
    <property type="protein sequence ID" value="JAD58205.1"/>
    <property type="molecule type" value="Transcribed_RNA"/>
</dbReference>
<organism evidence="1">
    <name type="scientific">Arundo donax</name>
    <name type="common">Giant reed</name>
    <name type="synonym">Donax arundinaceus</name>
    <dbReference type="NCBI Taxonomy" id="35708"/>
    <lineage>
        <taxon>Eukaryota</taxon>
        <taxon>Viridiplantae</taxon>
        <taxon>Streptophyta</taxon>
        <taxon>Embryophyta</taxon>
        <taxon>Tracheophyta</taxon>
        <taxon>Spermatophyta</taxon>
        <taxon>Magnoliopsida</taxon>
        <taxon>Liliopsida</taxon>
        <taxon>Poales</taxon>
        <taxon>Poaceae</taxon>
        <taxon>PACMAD clade</taxon>
        <taxon>Arundinoideae</taxon>
        <taxon>Arundineae</taxon>
        <taxon>Arundo</taxon>
    </lineage>
</organism>
<reference evidence="1" key="2">
    <citation type="journal article" date="2015" name="Data Brief">
        <title>Shoot transcriptome of the giant reed, Arundo donax.</title>
        <authorList>
            <person name="Barrero R.A."/>
            <person name="Guerrero F.D."/>
            <person name="Moolhuijzen P."/>
            <person name="Goolsby J.A."/>
            <person name="Tidwell J."/>
            <person name="Bellgard S.E."/>
            <person name="Bellgard M.I."/>
        </authorList>
    </citation>
    <scope>NUCLEOTIDE SEQUENCE</scope>
    <source>
        <tissue evidence="1">Shoot tissue taken approximately 20 cm above the soil surface</tissue>
    </source>
</reference>
<protein>
    <submittedName>
        <fullName evidence="1">Uncharacterized protein</fullName>
    </submittedName>
</protein>
<sequence>MMYTCTNVTHSPVYHDSMSNLITDKDLNFCGRSLIILSLLVEMEIFI</sequence>
<dbReference type="AlphaFoldDB" id="A0A0A9BAH1"/>
<reference evidence="1" key="1">
    <citation type="submission" date="2014-09" db="EMBL/GenBank/DDBJ databases">
        <authorList>
            <person name="Magalhaes I.L.F."/>
            <person name="Oliveira U."/>
            <person name="Santos F.R."/>
            <person name="Vidigal T.H.D.A."/>
            <person name="Brescovit A.D."/>
            <person name="Santos A.J."/>
        </authorList>
    </citation>
    <scope>NUCLEOTIDE SEQUENCE</scope>
    <source>
        <tissue evidence="1">Shoot tissue taken approximately 20 cm above the soil surface</tissue>
    </source>
</reference>
<proteinExistence type="predicted"/>
<accession>A0A0A9BAH1</accession>